<dbReference type="PRINTS" id="PR00081">
    <property type="entry name" value="GDHRDH"/>
</dbReference>
<dbReference type="PANTHER" id="PTHR42879">
    <property type="entry name" value="3-OXOACYL-(ACYL-CARRIER-PROTEIN) REDUCTASE"/>
    <property type="match status" value="1"/>
</dbReference>
<evidence type="ECO:0000256" key="2">
    <source>
        <dbReference type="ARBA" id="ARBA00023002"/>
    </source>
</evidence>
<dbReference type="NCBIfam" id="NF005559">
    <property type="entry name" value="PRK07231.1"/>
    <property type="match status" value="1"/>
</dbReference>
<dbReference type="RefSeq" id="WP_179718854.1">
    <property type="nucleotide sequence ID" value="NZ_JACBZT010000001.1"/>
</dbReference>
<evidence type="ECO:0000313" key="3">
    <source>
        <dbReference type="EMBL" id="NYJ07188.1"/>
    </source>
</evidence>
<dbReference type="SUPFAM" id="SSF51735">
    <property type="entry name" value="NAD(P)-binding Rossmann-fold domains"/>
    <property type="match status" value="1"/>
</dbReference>
<dbReference type="PANTHER" id="PTHR42879:SF2">
    <property type="entry name" value="3-OXOACYL-[ACYL-CARRIER-PROTEIN] REDUCTASE FABG"/>
    <property type="match status" value="1"/>
</dbReference>
<comment type="caution">
    <text evidence="3">The sequence shown here is derived from an EMBL/GenBank/DDBJ whole genome shotgun (WGS) entry which is preliminary data.</text>
</comment>
<evidence type="ECO:0000256" key="1">
    <source>
        <dbReference type="ARBA" id="ARBA00006484"/>
    </source>
</evidence>
<proteinExistence type="inferred from homology"/>
<protein>
    <submittedName>
        <fullName evidence="3">NAD(P)-dependent dehydrogenase (Short-subunit alcohol dehydrogenase family)</fullName>
    </submittedName>
</protein>
<dbReference type="Pfam" id="PF13561">
    <property type="entry name" value="adh_short_C2"/>
    <property type="match status" value="1"/>
</dbReference>
<accession>A0A853CLP9</accession>
<dbReference type="EMBL" id="JACBZT010000001">
    <property type="protein sequence ID" value="NYJ07188.1"/>
    <property type="molecule type" value="Genomic_DNA"/>
</dbReference>
<dbReference type="FunFam" id="3.40.50.720:FF:000084">
    <property type="entry name" value="Short-chain dehydrogenase reductase"/>
    <property type="match status" value="1"/>
</dbReference>
<evidence type="ECO:0000313" key="4">
    <source>
        <dbReference type="Proteomes" id="UP000541969"/>
    </source>
</evidence>
<dbReference type="Proteomes" id="UP000541969">
    <property type="component" value="Unassembled WGS sequence"/>
</dbReference>
<dbReference type="InterPro" id="IPR036291">
    <property type="entry name" value="NAD(P)-bd_dom_sf"/>
</dbReference>
<dbReference type="InterPro" id="IPR002347">
    <property type="entry name" value="SDR_fam"/>
</dbReference>
<dbReference type="GO" id="GO:0016491">
    <property type="term" value="F:oxidoreductase activity"/>
    <property type="evidence" value="ECO:0007669"/>
    <property type="project" value="UniProtKB-KW"/>
</dbReference>
<dbReference type="Gene3D" id="3.40.50.720">
    <property type="entry name" value="NAD(P)-binding Rossmann-like Domain"/>
    <property type="match status" value="1"/>
</dbReference>
<keyword evidence="4" id="KW-1185">Reference proteome</keyword>
<reference evidence="3 4" key="1">
    <citation type="submission" date="2020-07" db="EMBL/GenBank/DDBJ databases">
        <title>Sequencing the genomes of 1000 actinobacteria strains.</title>
        <authorList>
            <person name="Klenk H.-P."/>
        </authorList>
    </citation>
    <scope>NUCLEOTIDE SEQUENCE [LARGE SCALE GENOMIC DNA]</scope>
    <source>
        <strain evidence="3 4">DSM 104001</strain>
    </source>
</reference>
<organism evidence="3 4">
    <name type="scientific">Petropleomorpha daqingensis</name>
    <dbReference type="NCBI Taxonomy" id="2026353"/>
    <lineage>
        <taxon>Bacteria</taxon>
        <taxon>Bacillati</taxon>
        <taxon>Actinomycetota</taxon>
        <taxon>Actinomycetes</taxon>
        <taxon>Geodermatophilales</taxon>
        <taxon>Geodermatophilaceae</taxon>
        <taxon>Petropleomorpha</taxon>
    </lineage>
</organism>
<comment type="similarity">
    <text evidence="1">Belongs to the short-chain dehydrogenases/reductases (SDR) family.</text>
</comment>
<dbReference type="InterPro" id="IPR050259">
    <property type="entry name" value="SDR"/>
</dbReference>
<name>A0A853CLP9_9ACTN</name>
<keyword evidence="2" id="KW-0560">Oxidoreductase</keyword>
<sequence>MDLSGKVAVVTGASRGIGQGIAVALAEAGADVASLHLPEPDGNRDTVEQVEALERRALFVDGSTAAPDVVEAFADRVTDELGDIDIWVNNAAAIMVKPFLETSDEDWSRLLGSNLFGYIHGARAAVRRMAPRRTGRIVNISSITAHQAITDMTAYITAKGGVVSFTKALALEVGPLGIGVNAVAPGAISTPLNAELYTPAVRAVYEDRIALGRIGVPRDIATAVLFLCSDAASYVCGHELVVDGGMTINGNVGFEPES</sequence>
<gene>
    <name evidence="3" type="ORF">GGQ55_003466</name>
</gene>
<dbReference type="PRINTS" id="PR00080">
    <property type="entry name" value="SDRFAMILY"/>
</dbReference>
<dbReference type="AlphaFoldDB" id="A0A853CLP9"/>